<dbReference type="Proteomes" id="UP000799441">
    <property type="component" value="Unassembled WGS sequence"/>
</dbReference>
<dbReference type="EMBL" id="MU003791">
    <property type="protein sequence ID" value="KAF2721350.1"/>
    <property type="molecule type" value="Genomic_DNA"/>
</dbReference>
<protein>
    <submittedName>
        <fullName evidence="2">Uncharacterized protein</fullName>
    </submittedName>
</protein>
<reference evidence="2" key="1">
    <citation type="journal article" date="2020" name="Stud. Mycol.">
        <title>101 Dothideomycetes genomes: a test case for predicting lifestyles and emergence of pathogens.</title>
        <authorList>
            <person name="Haridas S."/>
            <person name="Albert R."/>
            <person name="Binder M."/>
            <person name="Bloem J."/>
            <person name="Labutti K."/>
            <person name="Salamov A."/>
            <person name="Andreopoulos B."/>
            <person name="Baker S."/>
            <person name="Barry K."/>
            <person name="Bills G."/>
            <person name="Bluhm B."/>
            <person name="Cannon C."/>
            <person name="Castanera R."/>
            <person name="Culley D."/>
            <person name="Daum C."/>
            <person name="Ezra D."/>
            <person name="Gonzalez J."/>
            <person name="Henrissat B."/>
            <person name="Kuo A."/>
            <person name="Liang C."/>
            <person name="Lipzen A."/>
            <person name="Lutzoni F."/>
            <person name="Magnuson J."/>
            <person name="Mondo S."/>
            <person name="Nolan M."/>
            <person name="Ohm R."/>
            <person name="Pangilinan J."/>
            <person name="Park H.-J."/>
            <person name="Ramirez L."/>
            <person name="Alfaro M."/>
            <person name="Sun H."/>
            <person name="Tritt A."/>
            <person name="Yoshinaga Y."/>
            <person name="Zwiers L.-H."/>
            <person name="Turgeon B."/>
            <person name="Goodwin S."/>
            <person name="Spatafora J."/>
            <person name="Crous P."/>
            <person name="Grigoriev I."/>
        </authorList>
    </citation>
    <scope>NUCLEOTIDE SEQUENCE</scope>
    <source>
        <strain evidence="2">CBS 116435</strain>
    </source>
</reference>
<dbReference type="GO" id="GO:0005675">
    <property type="term" value="C:transcription factor TFIIH holo complex"/>
    <property type="evidence" value="ECO:0007669"/>
    <property type="project" value="TreeGrafter"/>
</dbReference>
<dbReference type="PANTHER" id="PTHR37781:SF1">
    <property type="entry name" value="ADR380WP"/>
    <property type="match status" value="1"/>
</dbReference>
<comment type="caution">
    <text evidence="2">The sequence shown here is derived from an EMBL/GenBank/DDBJ whole genome shotgun (WGS) entry which is preliminary data.</text>
</comment>
<organism evidence="2 3">
    <name type="scientific">Polychaeton citri CBS 116435</name>
    <dbReference type="NCBI Taxonomy" id="1314669"/>
    <lineage>
        <taxon>Eukaryota</taxon>
        <taxon>Fungi</taxon>
        <taxon>Dikarya</taxon>
        <taxon>Ascomycota</taxon>
        <taxon>Pezizomycotina</taxon>
        <taxon>Dothideomycetes</taxon>
        <taxon>Dothideomycetidae</taxon>
        <taxon>Capnodiales</taxon>
        <taxon>Capnodiaceae</taxon>
        <taxon>Polychaeton</taxon>
    </lineage>
</organism>
<feature type="compositionally biased region" description="Low complexity" evidence="1">
    <location>
        <begin position="20"/>
        <end position="40"/>
    </location>
</feature>
<gene>
    <name evidence="2" type="ORF">K431DRAFT_224320</name>
</gene>
<dbReference type="AlphaFoldDB" id="A0A9P4UQT0"/>
<evidence type="ECO:0000313" key="2">
    <source>
        <dbReference type="EMBL" id="KAF2721350.1"/>
    </source>
</evidence>
<dbReference type="PANTHER" id="PTHR37781">
    <property type="entry name" value="TFIIH COMPLEX SUBUNIT"/>
    <property type="match status" value="1"/>
</dbReference>
<keyword evidence="3" id="KW-1185">Reference proteome</keyword>
<evidence type="ECO:0000313" key="3">
    <source>
        <dbReference type="Proteomes" id="UP000799441"/>
    </source>
</evidence>
<feature type="compositionally biased region" description="Polar residues" evidence="1">
    <location>
        <begin position="1"/>
        <end position="12"/>
    </location>
</feature>
<proteinExistence type="predicted"/>
<dbReference type="Pfam" id="PF17110">
    <property type="entry name" value="TFB6"/>
    <property type="match status" value="1"/>
</dbReference>
<accession>A0A9P4UQT0</accession>
<evidence type="ECO:0000256" key="1">
    <source>
        <dbReference type="SAM" id="MobiDB-lite"/>
    </source>
</evidence>
<dbReference type="InterPro" id="IPR031349">
    <property type="entry name" value="Tfb6"/>
</dbReference>
<name>A0A9P4UQT0_9PEZI</name>
<sequence>MATIDHISNQGGFLSPPPSSLASSAAAASQSLPRPRSSPLKAGGAKESTFIRYVDGQLLHIQRRFAKRSTPQQTITTLQLAQNTIDPYANLPPADDWDDVKGYANIGEACDELEELVNVIWVSGTPSLQVPYLISMALLVSQLVAAMPVGGNGGKKLFRCLGKLDRCFSSLIQGRDVEIGDALPGFGFGKCVSGTEKVRIRSLVERTRISVMEAFKSAEFEHFEEPEEDRDGGLVLENEEDLGEEEEEEDDSWDMLIARVYDRTVQELGDSLPAPDIGIITEGRLRSN</sequence>
<dbReference type="OrthoDB" id="5420410at2759"/>
<feature type="region of interest" description="Disordered" evidence="1">
    <location>
        <begin position="1"/>
        <end position="44"/>
    </location>
</feature>